<evidence type="ECO:0000259" key="8">
    <source>
        <dbReference type="PROSITE" id="PS50928"/>
    </source>
</evidence>
<evidence type="ECO:0000256" key="3">
    <source>
        <dbReference type="ARBA" id="ARBA00022475"/>
    </source>
</evidence>
<feature type="transmembrane region" description="Helical" evidence="7">
    <location>
        <begin position="72"/>
        <end position="93"/>
    </location>
</feature>
<proteinExistence type="inferred from homology"/>
<evidence type="ECO:0000313" key="9">
    <source>
        <dbReference type="EMBL" id="OYD16776.1"/>
    </source>
</evidence>
<dbReference type="CDD" id="cd06261">
    <property type="entry name" value="TM_PBP2"/>
    <property type="match status" value="1"/>
</dbReference>
<evidence type="ECO:0000256" key="4">
    <source>
        <dbReference type="ARBA" id="ARBA00022692"/>
    </source>
</evidence>
<dbReference type="InterPro" id="IPR035906">
    <property type="entry name" value="MetI-like_sf"/>
</dbReference>
<dbReference type="AlphaFoldDB" id="A0A235BX53"/>
<keyword evidence="2 7" id="KW-0813">Transport</keyword>
<dbReference type="Gene3D" id="1.10.3720.10">
    <property type="entry name" value="MetI-like"/>
    <property type="match status" value="1"/>
</dbReference>
<organism evidence="9 10">
    <name type="scientific">candidate division WOR-3 bacterium JGI_Cruoil_03_44_89</name>
    <dbReference type="NCBI Taxonomy" id="1973748"/>
    <lineage>
        <taxon>Bacteria</taxon>
        <taxon>Bacteria division WOR-3</taxon>
    </lineage>
</organism>
<evidence type="ECO:0000256" key="6">
    <source>
        <dbReference type="ARBA" id="ARBA00023136"/>
    </source>
</evidence>
<evidence type="ECO:0000256" key="2">
    <source>
        <dbReference type="ARBA" id="ARBA00022448"/>
    </source>
</evidence>
<comment type="subcellular location">
    <subcellularLocation>
        <location evidence="1 7">Cell membrane</location>
        <topology evidence="1 7">Multi-pass membrane protein</topology>
    </subcellularLocation>
</comment>
<dbReference type="Proteomes" id="UP000215215">
    <property type="component" value="Unassembled WGS sequence"/>
</dbReference>
<dbReference type="EMBL" id="NOZQ01000051">
    <property type="protein sequence ID" value="OYD16776.1"/>
    <property type="molecule type" value="Genomic_DNA"/>
</dbReference>
<dbReference type="GO" id="GO:0005886">
    <property type="term" value="C:plasma membrane"/>
    <property type="evidence" value="ECO:0007669"/>
    <property type="project" value="UniProtKB-SubCell"/>
</dbReference>
<accession>A0A235BX53</accession>
<feature type="transmembrane region" description="Helical" evidence="7">
    <location>
        <begin position="105"/>
        <end position="127"/>
    </location>
</feature>
<gene>
    <name evidence="9" type="ORF">CH333_02685</name>
</gene>
<sequence length="273" mass="30881">MRDFRRVIIYVILIVAFIATLTPFAWMAISSFKTQENIFTFPPRWIPEDPTVSSYLELFQRMAFPVHLRNSIIVTVSVTILVLFLSSLSGYAFAKLRFPGRQRLFVLFLVTMMVPAQVTTIPVFLLLKRLGLLNNYLGLILPAGASAFGIFLLRQYMQAIPDSLLDAARIDGCSEFRIYRSIVLPLCMPAIAALAIFTFMGTWNDFFWPLIIMTHESMYTLPVALANLNAGQYATKYNLLMAGSVVVTTPVVLLFVFMQRYFIQGIALTGMRS</sequence>
<keyword evidence="6 7" id="KW-0472">Membrane</keyword>
<dbReference type="PROSITE" id="PS50928">
    <property type="entry name" value="ABC_TM1"/>
    <property type="match status" value="1"/>
</dbReference>
<dbReference type="GO" id="GO:0055085">
    <property type="term" value="P:transmembrane transport"/>
    <property type="evidence" value="ECO:0007669"/>
    <property type="project" value="InterPro"/>
</dbReference>
<evidence type="ECO:0000256" key="7">
    <source>
        <dbReference type="RuleBase" id="RU363032"/>
    </source>
</evidence>
<reference evidence="9 10" key="1">
    <citation type="submission" date="2017-07" db="EMBL/GenBank/DDBJ databases">
        <title>Recovery of genomes from metagenomes via a dereplication, aggregation, and scoring strategy.</title>
        <authorList>
            <person name="Sieber C.M."/>
            <person name="Probst A.J."/>
            <person name="Sharrar A."/>
            <person name="Thomas B.C."/>
            <person name="Hess M."/>
            <person name="Tringe S.G."/>
            <person name="Banfield J.F."/>
        </authorList>
    </citation>
    <scope>NUCLEOTIDE SEQUENCE [LARGE SCALE GENOMIC DNA]</scope>
    <source>
        <strain evidence="9">JGI_Cruoil_03_44_89</strain>
    </source>
</reference>
<feature type="transmembrane region" description="Helical" evidence="7">
    <location>
        <begin position="206"/>
        <end position="228"/>
    </location>
</feature>
<evidence type="ECO:0000256" key="1">
    <source>
        <dbReference type="ARBA" id="ARBA00004651"/>
    </source>
</evidence>
<feature type="domain" description="ABC transmembrane type-1" evidence="8">
    <location>
        <begin position="68"/>
        <end position="258"/>
    </location>
</feature>
<comment type="similarity">
    <text evidence="7">Belongs to the binding-protein-dependent transport system permease family.</text>
</comment>
<feature type="transmembrane region" description="Helical" evidence="7">
    <location>
        <begin position="240"/>
        <end position="263"/>
    </location>
</feature>
<name>A0A235BX53_UNCW3</name>
<dbReference type="Pfam" id="PF00528">
    <property type="entry name" value="BPD_transp_1"/>
    <property type="match status" value="1"/>
</dbReference>
<dbReference type="PANTHER" id="PTHR43744">
    <property type="entry name" value="ABC TRANSPORTER PERMEASE PROTEIN MG189-RELATED-RELATED"/>
    <property type="match status" value="1"/>
</dbReference>
<evidence type="ECO:0000256" key="5">
    <source>
        <dbReference type="ARBA" id="ARBA00022989"/>
    </source>
</evidence>
<dbReference type="PANTHER" id="PTHR43744:SF8">
    <property type="entry name" value="SN-GLYCEROL-3-PHOSPHATE TRANSPORT SYSTEM PERMEASE PROTEIN UGPE"/>
    <property type="match status" value="1"/>
</dbReference>
<dbReference type="InterPro" id="IPR000515">
    <property type="entry name" value="MetI-like"/>
</dbReference>
<dbReference type="SUPFAM" id="SSF161098">
    <property type="entry name" value="MetI-like"/>
    <property type="match status" value="1"/>
</dbReference>
<feature type="transmembrane region" description="Helical" evidence="7">
    <location>
        <begin position="139"/>
        <end position="157"/>
    </location>
</feature>
<keyword evidence="5 7" id="KW-1133">Transmembrane helix</keyword>
<keyword evidence="4 7" id="KW-0812">Transmembrane</keyword>
<protein>
    <submittedName>
        <fullName evidence="9">Sugar ABC transporter permease</fullName>
    </submittedName>
</protein>
<feature type="transmembrane region" description="Helical" evidence="7">
    <location>
        <begin position="178"/>
        <end position="200"/>
    </location>
</feature>
<keyword evidence="3" id="KW-1003">Cell membrane</keyword>
<comment type="caution">
    <text evidence="9">The sequence shown here is derived from an EMBL/GenBank/DDBJ whole genome shotgun (WGS) entry which is preliminary data.</text>
</comment>
<evidence type="ECO:0000313" key="10">
    <source>
        <dbReference type="Proteomes" id="UP000215215"/>
    </source>
</evidence>
<feature type="transmembrane region" description="Helical" evidence="7">
    <location>
        <begin position="7"/>
        <end position="29"/>
    </location>
</feature>